<comment type="caution">
    <text evidence="1">The sequence shown here is derived from an EMBL/GenBank/DDBJ whole genome shotgun (WGS) entry which is preliminary data.</text>
</comment>
<keyword evidence="2" id="KW-1185">Reference proteome</keyword>
<protein>
    <submittedName>
        <fullName evidence="1">Uncharacterized protein</fullName>
    </submittedName>
</protein>
<reference evidence="1 2" key="1">
    <citation type="submission" date="2015-01" db="EMBL/GenBank/DDBJ databases">
        <title>Evolution of Trichinella species and genotypes.</title>
        <authorList>
            <person name="Korhonen P.K."/>
            <person name="Edoardo P."/>
            <person name="Giuseppe L.R."/>
            <person name="Gasser R.B."/>
        </authorList>
    </citation>
    <scope>NUCLEOTIDE SEQUENCE [LARGE SCALE GENOMIC DNA]</scope>
    <source>
        <strain evidence="1">ISS417</strain>
    </source>
</reference>
<sequence>MTNLRGISHSQVTRKCRTFEIKQHCDALDADVVHTDISTKADGELINLSEDSSFKQHFIAIILDEINYSDGISNPIDPKGSISTTLATPGLSDPTERILVESLCGDHNKCQKAQRYQLKRLETLQFVDDIR</sequence>
<evidence type="ECO:0000313" key="1">
    <source>
        <dbReference type="EMBL" id="KRX47922.1"/>
    </source>
</evidence>
<dbReference type="Proteomes" id="UP000055048">
    <property type="component" value="Unassembled WGS sequence"/>
</dbReference>
<dbReference type="OrthoDB" id="5927498at2759"/>
<dbReference type="EMBL" id="JYDJ01000036">
    <property type="protein sequence ID" value="KRX47922.1"/>
    <property type="molecule type" value="Genomic_DNA"/>
</dbReference>
<evidence type="ECO:0000313" key="2">
    <source>
        <dbReference type="Proteomes" id="UP000055048"/>
    </source>
</evidence>
<accession>A0A0V0U9H6</accession>
<proteinExistence type="predicted"/>
<name>A0A0V0U9H6_9BILA</name>
<dbReference type="AlphaFoldDB" id="A0A0V0U9H6"/>
<gene>
    <name evidence="1" type="ORF">T05_2822</name>
</gene>
<organism evidence="1 2">
    <name type="scientific">Trichinella murrelli</name>
    <dbReference type="NCBI Taxonomy" id="144512"/>
    <lineage>
        <taxon>Eukaryota</taxon>
        <taxon>Metazoa</taxon>
        <taxon>Ecdysozoa</taxon>
        <taxon>Nematoda</taxon>
        <taxon>Enoplea</taxon>
        <taxon>Dorylaimia</taxon>
        <taxon>Trichinellida</taxon>
        <taxon>Trichinellidae</taxon>
        <taxon>Trichinella</taxon>
    </lineage>
</organism>